<sequence>MTPEAQAALHAKCFTTPRPWSAAEFASLAPSSFTLSHPHGFLLGRVVADEAELLTLAVDPAARRQGIARQLVEAFKSTAAAQGASTAFLEVAADNTAAIALYRATGFEPAGRRCGYYRRADAPARDALVLRCAIDTQ</sequence>
<keyword evidence="5" id="KW-1185">Reference proteome</keyword>
<evidence type="ECO:0000313" key="5">
    <source>
        <dbReference type="Proteomes" id="UP000199441"/>
    </source>
</evidence>
<dbReference type="Gene3D" id="3.40.630.30">
    <property type="match status" value="1"/>
</dbReference>
<evidence type="ECO:0000313" key="4">
    <source>
        <dbReference type="EMBL" id="SDX15487.1"/>
    </source>
</evidence>
<reference evidence="5" key="1">
    <citation type="submission" date="2016-10" db="EMBL/GenBank/DDBJ databases">
        <authorList>
            <person name="Varghese N."/>
            <person name="Submissions S."/>
        </authorList>
    </citation>
    <scope>NUCLEOTIDE SEQUENCE [LARGE SCALE GENOMIC DNA]</scope>
    <source>
        <strain evidence="5">DSM 26922</strain>
    </source>
</reference>
<evidence type="ECO:0000259" key="3">
    <source>
        <dbReference type="PROSITE" id="PS51186"/>
    </source>
</evidence>
<dbReference type="STRING" id="670155.SAMN04488001_2535"/>
<dbReference type="EMBL" id="FNOI01000004">
    <property type="protein sequence ID" value="SDX15487.1"/>
    <property type="molecule type" value="Genomic_DNA"/>
</dbReference>
<dbReference type="PANTHER" id="PTHR43420">
    <property type="entry name" value="ACETYLTRANSFERASE"/>
    <property type="match status" value="1"/>
</dbReference>
<protein>
    <submittedName>
        <fullName evidence="4">Ribosomal-protein-alanine N-acetyltransferase</fullName>
    </submittedName>
</protein>
<feature type="domain" description="N-acetyltransferase" evidence="3">
    <location>
        <begin position="1"/>
        <end position="135"/>
    </location>
</feature>
<dbReference type="GO" id="GO:0016747">
    <property type="term" value="F:acyltransferase activity, transferring groups other than amino-acyl groups"/>
    <property type="evidence" value="ECO:0007669"/>
    <property type="project" value="InterPro"/>
</dbReference>
<accession>A0A1H2ZDT8</accession>
<dbReference type="OrthoDB" id="9804026at2"/>
<evidence type="ECO:0000256" key="2">
    <source>
        <dbReference type="ARBA" id="ARBA00023315"/>
    </source>
</evidence>
<dbReference type="PANTHER" id="PTHR43420:SF44">
    <property type="entry name" value="ACETYLTRANSFERASE YPEA"/>
    <property type="match status" value="1"/>
</dbReference>
<dbReference type="CDD" id="cd04301">
    <property type="entry name" value="NAT_SF"/>
    <property type="match status" value="1"/>
</dbReference>
<dbReference type="SUPFAM" id="SSF55729">
    <property type="entry name" value="Acyl-CoA N-acyltransferases (Nat)"/>
    <property type="match status" value="1"/>
</dbReference>
<dbReference type="AlphaFoldDB" id="A0A1H2ZDT8"/>
<dbReference type="RefSeq" id="WP_089947302.1">
    <property type="nucleotide sequence ID" value="NZ_FNOI01000004.1"/>
</dbReference>
<keyword evidence="1 4" id="KW-0808">Transferase</keyword>
<dbReference type="InterPro" id="IPR016181">
    <property type="entry name" value="Acyl_CoA_acyltransferase"/>
</dbReference>
<dbReference type="PROSITE" id="PS51186">
    <property type="entry name" value="GNAT"/>
    <property type="match status" value="1"/>
</dbReference>
<keyword evidence="2" id="KW-0012">Acyltransferase</keyword>
<name>A0A1H2ZDT8_9RHOB</name>
<dbReference type="Proteomes" id="UP000199441">
    <property type="component" value="Unassembled WGS sequence"/>
</dbReference>
<evidence type="ECO:0000256" key="1">
    <source>
        <dbReference type="ARBA" id="ARBA00022679"/>
    </source>
</evidence>
<dbReference type="InterPro" id="IPR000182">
    <property type="entry name" value="GNAT_dom"/>
</dbReference>
<dbReference type="InterPro" id="IPR050680">
    <property type="entry name" value="YpeA/RimI_acetyltransf"/>
</dbReference>
<dbReference type="Pfam" id="PF00583">
    <property type="entry name" value="Acetyltransf_1"/>
    <property type="match status" value="1"/>
</dbReference>
<proteinExistence type="predicted"/>
<gene>
    <name evidence="4" type="ORF">SAMN04488001_2535</name>
</gene>
<organism evidence="4 5">
    <name type="scientific">Litoreibacter albidus</name>
    <dbReference type="NCBI Taxonomy" id="670155"/>
    <lineage>
        <taxon>Bacteria</taxon>
        <taxon>Pseudomonadati</taxon>
        <taxon>Pseudomonadota</taxon>
        <taxon>Alphaproteobacteria</taxon>
        <taxon>Rhodobacterales</taxon>
        <taxon>Roseobacteraceae</taxon>
        <taxon>Litoreibacter</taxon>
    </lineage>
</organism>